<organism evidence="2 3">
    <name type="scientific">Kibdelosporangium banguiense</name>
    <dbReference type="NCBI Taxonomy" id="1365924"/>
    <lineage>
        <taxon>Bacteria</taxon>
        <taxon>Bacillati</taxon>
        <taxon>Actinomycetota</taxon>
        <taxon>Actinomycetes</taxon>
        <taxon>Pseudonocardiales</taxon>
        <taxon>Pseudonocardiaceae</taxon>
        <taxon>Kibdelosporangium</taxon>
    </lineage>
</organism>
<keyword evidence="1" id="KW-0812">Transmembrane</keyword>
<sequence>MSPALIIVIVVGGLIVVAGLLIAMMIWLRKSYDTEEGAILERLHAEAPQRGWTFSERADAYTQVFNDLERHRKLSEPVVGFAGSPKALRAHDVVSGQHRGRTFVAARFHISQPPDTRQGGGWSDTFAIWVSTPAPAPTLDVRSVPRAQSVIGDSLGVGDLRIGHPEFDARYQVTAENEQFARAVLTPHLMDFMLGDGRDFRGFWIRGGQLEVLDTVSDHRDPAQLVPALDLRCDILDRVPSQAWA</sequence>
<accession>A0ABS4TVK2</accession>
<name>A0ABS4TVK2_9PSEU</name>
<evidence type="ECO:0000256" key="1">
    <source>
        <dbReference type="SAM" id="Phobius"/>
    </source>
</evidence>
<dbReference type="Proteomes" id="UP001519332">
    <property type="component" value="Unassembled WGS sequence"/>
</dbReference>
<keyword evidence="3" id="KW-1185">Reference proteome</keyword>
<dbReference type="EMBL" id="JAGINW010000001">
    <property type="protein sequence ID" value="MBP2327983.1"/>
    <property type="molecule type" value="Genomic_DNA"/>
</dbReference>
<keyword evidence="1" id="KW-1133">Transmembrane helix</keyword>
<protein>
    <submittedName>
        <fullName evidence="2">Uncharacterized protein</fullName>
    </submittedName>
</protein>
<evidence type="ECO:0000313" key="2">
    <source>
        <dbReference type="EMBL" id="MBP2327983.1"/>
    </source>
</evidence>
<gene>
    <name evidence="2" type="ORF">JOF56_008368</name>
</gene>
<feature type="transmembrane region" description="Helical" evidence="1">
    <location>
        <begin position="6"/>
        <end position="28"/>
    </location>
</feature>
<keyword evidence="1" id="KW-0472">Membrane</keyword>
<dbReference type="RefSeq" id="WP_209645069.1">
    <property type="nucleotide sequence ID" value="NZ_JAGINW010000001.1"/>
</dbReference>
<reference evidence="2 3" key="1">
    <citation type="submission" date="2021-03" db="EMBL/GenBank/DDBJ databases">
        <title>Sequencing the genomes of 1000 actinobacteria strains.</title>
        <authorList>
            <person name="Klenk H.-P."/>
        </authorList>
    </citation>
    <scope>NUCLEOTIDE SEQUENCE [LARGE SCALE GENOMIC DNA]</scope>
    <source>
        <strain evidence="2 3">DSM 46670</strain>
    </source>
</reference>
<evidence type="ECO:0000313" key="3">
    <source>
        <dbReference type="Proteomes" id="UP001519332"/>
    </source>
</evidence>
<comment type="caution">
    <text evidence="2">The sequence shown here is derived from an EMBL/GenBank/DDBJ whole genome shotgun (WGS) entry which is preliminary data.</text>
</comment>
<proteinExistence type="predicted"/>